<dbReference type="PANTHER" id="PTHR43669">
    <property type="entry name" value="5-KETO-D-GLUCONATE 5-REDUCTASE"/>
    <property type="match status" value="1"/>
</dbReference>
<dbReference type="STRING" id="1408157.A0A1J7ICR2"/>
<evidence type="ECO:0000313" key="3">
    <source>
        <dbReference type="EMBL" id="OIW25246.1"/>
    </source>
</evidence>
<dbReference type="Pfam" id="PF13561">
    <property type="entry name" value="adh_short_C2"/>
    <property type="match status" value="1"/>
</dbReference>
<reference evidence="3 4" key="1">
    <citation type="submission" date="2016-10" db="EMBL/GenBank/DDBJ databases">
        <title>Draft genome sequence of Coniochaeta ligniaria NRRL30616, a lignocellulolytic fungus for bioabatement of inhibitors in plant biomass hydrolysates.</title>
        <authorList>
            <consortium name="DOE Joint Genome Institute"/>
            <person name="Jimenez D.J."/>
            <person name="Hector R.E."/>
            <person name="Riley R."/>
            <person name="Sun H."/>
            <person name="Grigoriev I.V."/>
            <person name="Van Elsas J.D."/>
            <person name="Nichols N.N."/>
        </authorList>
    </citation>
    <scope>NUCLEOTIDE SEQUENCE [LARGE SCALE GENOMIC DNA]</scope>
    <source>
        <strain evidence="3 4">NRRL 30616</strain>
    </source>
</reference>
<protein>
    <submittedName>
        <fullName evidence="3">NAD(P)-binding protein</fullName>
    </submittedName>
</protein>
<dbReference type="InterPro" id="IPR036291">
    <property type="entry name" value="NAD(P)-bd_dom_sf"/>
</dbReference>
<dbReference type="PANTHER" id="PTHR43669:SF4">
    <property type="entry name" value="SHORT-CHAIN DEHYDROGENASE"/>
    <property type="match status" value="1"/>
</dbReference>
<dbReference type="EMBL" id="KV875102">
    <property type="protein sequence ID" value="OIW25246.1"/>
    <property type="molecule type" value="Genomic_DNA"/>
</dbReference>
<dbReference type="SUPFAM" id="SSF51735">
    <property type="entry name" value="NAD(P)-binding Rossmann-fold domains"/>
    <property type="match status" value="1"/>
</dbReference>
<keyword evidence="4" id="KW-1185">Reference proteome</keyword>
<dbReference type="Proteomes" id="UP000182658">
    <property type="component" value="Unassembled WGS sequence"/>
</dbReference>
<keyword evidence="2" id="KW-0560">Oxidoreductase</keyword>
<dbReference type="GO" id="GO:0016491">
    <property type="term" value="F:oxidoreductase activity"/>
    <property type="evidence" value="ECO:0007669"/>
    <property type="project" value="UniProtKB-KW"/>
</dbReference>
<dbReference type="Gene3D" id="3.40.50.720">
    <property type="entry name" value="NAD(P)-binding Rossmann-like Domain"/>
    <property type="match status" value="1"/>
</dbReference>
<dbReference type="InParanoid" id="A0A1J7ICR2"/>
<dbReference type="InterPro" id="IPR002347">
    <property type="entry name" value="SDR_fam"/>
</dbReference>
<sequence>MSGTSPVILILGAGPNIGQGIARTFAAKGYKVALASRSLQEADSTPEQLNIKSDFANTDDVVHAFTRTKKELGVPSVVVYNAASLTPSPPNDPFAIPLAGFNRDMNINTTSAFVAAQQAVLGFADLPADAAKSFFYTGNILNVAILSSFMDAGAGKSAAAHMMKAAAAAYEDRGYKFYYIDERKADGGPIFKVSGEAHGSLLWELAQAKTQGPWLQTFVKGAGYKDFGPYRL</sequence>
<proteinExistence type="inferred from homology"/>
<dbReference type="CDD" id="cd05233">
    <property type="entry name" value="SDR_c"/>
    <property type="match status" value="1"/>
</dbReference>
<evidence type="ECO:0000256" key="1">
    <source>
        <dbReference type="ARBA" id="ARBA00006484"/>
    </source>
</evidence>
<accession>A0A1J7ICR2</accession>
<evidence type="ECO:0000313" key="4">
    <source>
        <dbReference type="Proteomes" id="UP000182658"/>
    </source>
</evidence>
<comment type="similarity">
    <text evidence="1">Belongs to the short-chain dehydrogenases/reductases (SDR) family.</text>
</comment>
<organism evidence="3 4">
    <name type="scientific">Coniochaeta ligniaria NRRL 30616</name>
    <dbReference type="NCBI Taxonomy" id="1408157"/>
    <lineage>
        <taxon>Eukaryota</taxon>
        <taxon>Fungi</taxon>
        <taxon>Dikarya</taxon>
        <taxon>Ascomycota</taxon>
        <taxon>Pezizomycotina</taxon>
        <taxon>Sordariomycetes</taxon>
        <taxon>Sordariomycetidae</taxon>
        <taxon>Coniochaetales</taxon>
        <taxon>Coniochaetaceae</taxon>
        <taxon>Coniochaeta</taxon>
    </lineage>
</organism>
<dbReference type="AlphaFoldDB" id="A0A1J7ICR2"/>
<gene>
    <name evidence="3" type="ORF">CONLIGDRAFT_685105</name>
</gene>
<name>A0A1J7ICR2_9PEZI</name>
<dbReference type="OrthoDB" id="5336600at2759"/>
<evidence type="ECO:0000256" key="2">
    <source>
        <dbReference type="ARBA" id="ARBA00023002"/>
    </source>
</evidence>